<dbReference type="EMBL" id="CP000493">
    <property type="protein sequence ID" value="ABM80571.1"/>
    <property type="molecule type" value="Genomic_DNA"/>
</dbReference>
<dbReference type="Proteomes" id="UP000002593">
    <property type="component" value="Chromosome"/>
</dbReference>
<dbReference type="STRING" id="415426.Hbut_0716"/>
<evidence type="ECO:0000313" key="2">
    <source>
        <dbReference type="Proteomes" id="UP000002593"/>
    </source>
</evidence>
<gene>
    <name evidence="1" type="ordered locus">Hbut_0716</name>
</gene>
<dbReference type="GeneID" id="4782178"/>
<dbReference type="eggNOG" id="arCOG09413">
    <property type="taxonomic scope" value="Archaea"/>
</dbReference>
<sequence length="273" mass="30079">MSLSGGLENLAKLLSPRHVEKVEAQVSIVGDVWNRLLSEARLSGETIETEPGSVCRVSLKRLKESMRRIVKDRRTHAAVRRALEGLLSKLGKGDLGCPEPGAELASKVEHVKKLVEKLSKTLYDDLDCGQLCGRDKRCQDNCHVVLAELIGEINFMGFLLDTCYNTERFKRLYRALSSLLTCPSLDEGDRQALATLVVAATLLLAENYREIDWLYELLRAKLGLPVTPWLGDVAALTYATAGILGADKLGTSVRFNVETVGKLVAKLLECRTA</sequence>
<dbReference type="KEGG" id="hbu:Hbut_0716"/>
<evidence type="ECO:0000313" key="1">
    <source>
        <dbReference type="EMBL" id="ABM80571.1"/>
    </source>
</evidence>
<proteinExistence type="predicted"/>
<protein>
    <submittedName>
        <fullName evidence="1">Uncharacterized protein</fullName>
    </submittedName>
</protein>
<keyword evidence="2" id="KW-1185">Reference proteome</keyword>
<dbReference type="AlphaFoldDB" id="A2BKR0"/>
<name>A2BKR0_HYPBU</name>
<dbReference type="HOGENOM" id="CLU_1040536_0_0_2"/>
<dbReference type="EnsemblBacteria" id="ABM80571">
    <property type="protein sequence ID" value="ABM80571"/>
    <property type="gene ID" value="Hbut_0716"/>
</dbReference>
<accession>A2BKR0</accession>
<reference evidence="1 2" key="1">
    <citation type="journal article" date="2007" name="Archaea">
        <title>The genome of Hyperthermus butylicus: a sulfur-reducing, peptide fermenting, neutrophilic Crenarchaeote growing up to 108 degrees C.</title>
        <authorList>
            <person name="Brugger K."/>
            <person name="Chen L."/>
            <person name="Stark M."/>
            <person name="Zibat A."/>
            <person name="Redder P."/>
            <person name="Ruepp A."/>
            <person name="Awayez M."/>
            <person name="She Q."/>
            <person name="Garrett R.A."/>
            <person name="Klenk H.P."/>
        </authorList>
    </citation>
    <scope>NUCLEOTIDE SEQUENCE [LARGE SCALE GENOMIC DNA]</scope>
    <source>
        <strain evidence="2">DSM 5456 / JCM 9403 / PLM1-5</strain>
    </source>
</reference>
<dbReference type="RefSeq" id="WP_011821889.1">
    <property type="nucleotide sequence ID" value="NC_008818.1"/>
</dbReference>
<organism evidence="1 2">
    <name type="scientific">Hyperthermus butylicus (strain DSM 5456 / JCM 9403 / PLM1-5)</name>
    <dbReference type="NCBI Taxonomy" id="415426"/>
    <lineage>
        <taxon>Archaea</taxon>
        <taxon>Thermoproteota</taxon>
        <taxon>Thermoprotei</taxon>
        <taxon>Desulfurococcales</taxon>
        <taxon>Pyrodictiaceae</taxon>
        <taxon>Hyperthermus</taxon>
    </lineage>
</organism>